<dbReference type="GO" id="GO:0046872">
    <property type="term" value="F:metal ion binding"/>
    <property type="evidence" value="ECO:0007669"/>
    <property type="project" value="UniProtKB-KW"/>
</dbReference>
<evidence type="ECO:0000256" key="3">
    <source>
        <dbReference type="ARBA" id="ARBA00022723"/>
    </source>
</evidence>
<evidence type="ECO:0000256" key="6">
    <source>
        <dbReference type="ARBA" id="ARBA00022837"/>
    </source>
</evidence>
<dbReference type="InterPro" id="IPR029058">
    <property type="entry name" value="AB_hydrolase_fold"/>
</dbReference>
<evidence type="ECO:0000256" key="8">
    <source>
        <dbReference type="SAM" id="SignalP"/>
    </source>
</evidence>
<protein>
    <submittedName>
        <fullName evidence="9">Tannase/feruloyl esterase family alpha/beta hydrolase</fullName>
    </submittedName>
</protein>
<evidence type="ECO:0000256" key="5">
    <source>
        <dbReference type="ARBA" id="ARBA00022801"/>
    </source>
</evidence>
<keyword evidence="2" id="KW-0719">Serine esterase</keyword>
<evidence type="ECO:0000256" key="4">
    <source>
        <dbReference type="ARBA" id="ARBA00022729"/>
    </source>
</evidence>
<dbReference type="InterPro" id="IPR011118">
    <property type="entry name" value="Tannase/feruloyl_esterase"/>
</dbReference>
<dbReference type="PANTHER" id="PTHR33938:SF15">
    <property type="entry name" value="FERULOYL ESTERASE B-RELATED"/>
    <property type="match status" value="1"/>
</dbReference>
<name>A0A6P1D8D8_9NOCA</name>
<dbReference type="SUPFAM" id="SSF53474">
    <property type="entry name" value="alpha/beta-Hydrolases"/>
    <property type="match status" value="1"/>
</dbReference>
<dbReference type="EMBL" id="JAAGUZ010000058">
    <property type="protein sequence ID" value="NEW46727.1"/>
    <property type="molecule type" value="Genomic_DNA"/>
</dbReference>
<dbReference type="PANTHER" id="PTHR33938">
    <property type="entry name" value="FERULOYL ESTERASE B-RELATED"/>
    <property type="match status" value="1"/>
</dbReference>
<organism evidence="9 10">
    <name type="scientific">Nocardia cyriacigeorgica</name>
    <dbReference type="NCBI Taxonomy" id="135487"/>
    <lineage>
        <taxon>Bacteria</taxon>
        <taxon>Bacillati</taxon>
        <taxon>Actinomycetota</taxon>
        <taxon>Actinomycetes</taxon>
        <taxon>Mycobacteriales</taxon>
        <taxon>Nocardiaceae</taxon>
        <taxon>Nocardia</taxon>
    </lineage>
</organism>
<keyword evidence="5 9" id="KW-0378">Hydrolase</keyword>
<feature type="chain" id="PRO_5026755828" evidence="8">
    <location>
        <begin position="28"/>
        <end position="540"/>
    </location>
</feature>
<dbReference type="Proteomes" id="UP000468928">
    <property type="component" value="Unassembled WGS sequence"/>
</dbReference>
<evidence type="ECO:0000256" key="1">
    <source>
        <dbReference type="ARBA" id="ARBA00006249"/>
    </source>
</evidence>
<proteinExistence type="inferred from homology"/>
<accession>A0A6P1D8D8</accession>
<reference evidence="9 10" key="1">
    <citation type="submission" date="2020-01" db="EMBL/GenBank/DDBJ databases">
        <title>Genetics and antimicrobial susceptibilities of Nocardia species isolated from the soil; a comparison with species isolated from humans.</title>
        <authorList>
            <person name="Carrasco G."/>
            <person name="Monzon S."/>
            <person name="Sansegundo M."/>
            <person name="Garcia E."/>
            <person name="Garrido N."/>
            <person name="Medina M.J."/>
            <person name="Villalon P."/>
            <person name="Ramirez-Arocha A.C."/>
            <person name="Jimenez P."/>
            <person name="Cuesta I."/>
            <person name="Valdezate S."/>
        </authorList>
    </citation>
    <scope>NUCLEOTIDE SEQUENCE [LARGE SCALE GENOMIC DNA]</scope>
    <source>
        <strain evidence="9 10">CNM20110639</strain>
    </source>
</reference>
<sequence length="540" mass="57590">MRSTRLPILAVIVATVALVPADFSVTAAPIRCADLVGAYAVPGAAAQVTEASMIAAGDGKPERCDVRGTIAPAVRFRLELPTTTFNGRYLQRGCFGFCGRLEEPAAPDCGPSSTGDFAVATTDDGHVLESAATQGIFGRDNQAARDDWFFRAPHVVSKVSKQLITAFYGAPPVRSYFSGCSNGGREGLLLAQRYPHDFDGIIAGDPVNYLGPLGGVSETWRARTNLRSDGSPVLTDEKLPALHRAVLGACDALDGLTDGQIDDPRACRFDPVTLACPPGVDDPNCLTSQQVTVTRALYSGPTDAHGRLLYVGGQPYGSELAWAGFITPRPGFGTSLAGSVADNYLRYVGYPIGTPHSSVAEFAFTEAELRRLTAEGARGNAMRLDLTEFRDAGGKLLLWHGWADQDLPPVATVDYYHRMAQRMGGLDATQPWARLFMVPAMYHCADGYSLTEFEPFTALIDWVEHGTAPDRIIAAGRDGYGAITRTRPVFPHPLVAAYDGDGSVDDAANFAPALPSAPLPDTIDWLGTYLHDVPGPVADG</sequence>
<evidence type="ECO:0000313" key="10">
    <source>
        <dbReference type="Proteomes" id="UP000468928"/>
    </source>
</evidence>
<keyword evidence="4 8" id="KW-0732">Signal</keyword>
<evidence type="ECO:0000313" key="9">
    <source>
        <dbReference type="EMBL" id="NEW46727.1"/>
    </source>
</evidence>
<gene>
    <name evidence="9" type="ORF">GV789_20065</name>
</gene>
<evidence type="ECO:0000256" key="2">
    <source>
        <dbReference type="ARBA" id="ARBA00022487"/>
    </source>
</evidence>
<comment type="caution">
    <text evidence="9">The sequence shown here is derived from an EMBL/GenBank/DDBJ whole genome shotgun (WGS) entry which is preliminary data.</text>
</comment>
<dbReference type="AlphaFoldDB" id="A0A6P1D8D8"/>
<keyword evidence="3" id="KW-0479">Metal-binding</keyword>
<keyword evidence="7" id="KW-1015">Disulfide bond</keyword>
<dbReference type="RefSeq" id="WP_163829820.1">
    <property type="nucleotide sequence ID" value="NZ_JAAGUZ010000058.1"/>
</dbReference>
<feature type="signal peptide" evidence="8">
    <location>
        <begin position="1"/>
        <end position="27"/>
    </location>
</feature>
<comment type="similarity">
    <text evidence="1">Belongs to the tannase family.</text>
</comment>
<dbReference type="Pfam" id="PF07519">
    <property type="entry name" value="Tannase"/>
    <property type="match status" value="1"/>
</dbReference>
<evidence type="ECO:0000256" key="7">
    <source>
        <dbReference type="ARBA" id="ARBA00023157"/>
    </source>
</evidence>
<keyword evidence="6" id="KW-0106">Calcium</keyword>
<dbReference type="GO" id="GO:0052689">
    <property type="term" value="F:carboxylic ester hydrolase activity"/>
    <property type="evidence" value="ECO:0007669"/>
    <property type="project" value="UniProtKB-KW"/>
</dbReference>